<name>A0A151J2D1_9HYME</name>
<dbReference type="EMBL" id="KQ980427">
    <property type="protein sequence ID" value="KYN16079.1"/>
    <property type="molecule type" value="Genomic_DNA"/>
</dbReference>
<evidence type="ECO:0000313" key="1">
    <source>
        <dbReference type="EMBL" id="KYN16079.1"/>
    </source>
</evidence>
<evidence type="ECO:0000313" key="2">
    <source>
        <dbReference type="Proteomes" id="UP000078492"/>
    </source>
</evidence>
<sequence>SNADVERTFSQLNLVKSKIRNRLQNIMVNTILHIRYGLKRHDKCCYNYEIPISYIKLIGTSTAYNDKDDNVIDDTDFEDDEWIDIE</sequence>
<keyword evidence="2" id="KW-1185">Reference proteome</keyword>
<gene>
    <name evidence="1" type="ORF">ALC57_11688</name>
</gene>
<dbReference type="AlphaFoldDB" id="A0A151J2D1"/>
<dbReference type="Proteomes" id="UP000078492">
    <property type="component" value="Unassembled WGS sequence"/>
</dbReference>
<accession>A0A151J2D1</accession>
<evidence type="ECO:0008006" key="3">
    <source>
        <dbReference type="Google" id="ProtNLM"/>
    </source>
</evidence>
<reference evidence="1 2" key="1">
    <citation type="submission" date="2015-09" db="EMBL/GenBank/DDBJ databases">
        <title>Trachymyrmex cornetzi WGS genome.</title>
        <authorList>
            <person name="Nygaard S."/>
            <person name="Hu H."/>
            <person name="Boomsma J."/>
            <person name="Zhang G."/>
        </authorList>
    </citation>
    <scope>NUCLEOTIDE SEQUENCE [LARGE SCALE GENOMIC DNA]</scope>
    <source>
        <strain evidence="1">Tcor2-1</strain>
        <tissue evidence="1">Whole body</tissue>
    </source>
</reference>
<organism evidence="1 2">
    <name type="scientific">Trachymyrmex cornetzi</name>
    <dbReference type="NCBI Taxonomy" id="471704"/>
    <lineage>
        <taxon>Eukaryota</taxon>
        <taxon>Metazoa</taxon>
        <taxon>Ecdysozoa</taxon>
        <taxon>Arthropoda</taxon>
        <taxon>Hexapoda</taxon>
        <taxon>Insecta</taxon>
        <taxon>Pterygota</taxon>
        <taxon>Neoptera</taxon>
        <taxon>Endopterygota</taxon>
        <taxon>Hymenoptera</taxon>
        <taxon>Apocrita</taxon>
        <taxon>Aculeata</taxon>
        <taxon>Formicoidea</taxon>
        <taxon>Formicidae</taxon>
        <taxon>Myrmicinae</taxon>
        <taxon>Trachymyrmex</taxon>
    </lineage>
</organism>
<feature type="non-terminal residue" evidence="1">
    <location>
        <position position="1"/>
    </location>
</feature>
<protein>
    <recommendedName>
        <fullName evidence="3">HAT C-terminal dimerisation domain-containing protein</fullName>
    </recommendedName>
</protein>
<proteinExistence type="predicted"/>